<protein>
    <recommendedName>
        <fullName evidence="5">DUF3040 domain-containing protein</fullName>
    </recommendedName>
</protein>
<name>A0A7W9JHT1_9MICC</name>
<dbReference type="InterPro" id="IPR021401">
    <property type="entry name" value="DUF3040"/>
</dbReference>
<keyword evidence="2" id="KW-0472">Membrane</keyword>
<dbReference type="EMBL" id="JACHMW010000001">
    <property type="protein sequence ID" value="MBB5847928.1"/>
    <property type="molecule type" value="Genomic_DNA"/>
</dbReference>
<feature type="compositionally biased region" description="Gly residues" evidence="1">
    <location>
        <begin position="99"/>
        <end position="119"/>
    </location>
</feature>
<reference evidence="3 4" key="1">
    <citation type="submission" date="2020-08" db="EMBL/GenBank/DDBJ databases">
        <title>Sequencing the genomes of 1000 actinobacteria strains.</title>
        <authorList>
            <person name="Klenk H.-P."/>
        </authorList>
    </citation>
    <scope>NUCLEOTIDE SEQUENCE [LARGE SCALE GENOMIC DNA]</scope>
    <source>
        <strain evidence="3 4">DSM 17945</strain>
    </source>
</reference>
<feature type="transmembrane region" description="Helical" evidence="2">
    <location>
        <begin position="42"/>
        <end position="61"/>
    </location>
</feature>
<evidence type="ECO:0000313" key="4">
    <source>
        <dbReference type="Proteomes" id="UP000567246"/>
    </source>
</evidence>
<dbReference type="Proteomes" id="UP000567246">
    <property type="component" value="Unassembled WGS sequence"/>
</dbReference>
<keyword evidence="2" id="KW-1133">Transmembrane helix</keyword>
<keyword evidence="2" id="KW-0812">Transmembrane</keyword>
<proteinExistence type="predicted"/>
<dbReference type="RefSeq" id="WP_184170541.1">
    <property type="nucleotide sequence ID" value="NZ_BAABAG010000021.1"/>
</dbReference>
<organism evidence="3 4">
    <name type="scientific">Micrococcus endophyticus</name>
    <dbReference type="NCBI Taxonomy" id="455343"/>
    <lineage>
        <taxon>Bacteria</taxon>
        <taxon>Bacillati</taxon>
        <taxon>Actinomycetota</taxon>
        <taxon>Actinomycetes</taxon>
        <taxon>Micrococcales</taxon>
        <taxon>Micrococcaceae</taxon>
        <taxon>Micrococcus</taxon>
    </lineage>
</organism>
<evidence type="ECO:0000313" key="3">
    <source>
        <dbReference type="EMBL" id="MBB5847928.1"/>
    </source>
</evidence>
<feature type="region of interest" description="Disordered" evidence="1">
    <location>
        <begin position="86"/>
        <end position="135"/>
    </location>
</feature>
<evidence type="ECO:0000256" key="1">
    <source>
        <dbReference type="SAM" id="MobiDB-lite"/>
    </source>
</evidence>
<dbReference type="Pfam" id="PF11239">
    <property type="entry name" value="DUF3040"/>
    <property type="match status" value="1"/>
</dbReference>
<feature type="transmembrane region" description="Helical" evidence="2">
    <location>
        <begin position="67"/>
        <end position="84"/>
    </location>
</feature>
<evidence type="ECO:0008006" key="5">
    <source>
        <dbReference type="Google" id="ProtNLM"/>
    </source>
</evidence>
<dbReference type="AlphaFoldDB" id="A0A7W9JHT1"/>
<accession>A0A7W9JHT1</accession>
<evidence type="ECO:0000256" key="2">
    <source>
        <dbReference type="SAM" id="Phobius"/>
    </source>
</evidence>
<sequence length="135" mass="14366">MPLSEHEQRMLDQLEHQLRTEDPRLATQMADTRRDPVPVKRVVLGAVLAVVGLLVIVIGVANQLVPVGVLGALVVGAGIFLVTTRPRGGRAAGADRPGPGRGGRPGGGRPEGGRPGGDFMGRLERRWDARREQGD</sequence>
<gene>
    <name evidence="3" type="ORF">HDA33_000492</name>
</gene>
<keyword evidence="4" id="KW-1185">Reference proteome</keyword>
<feature type="compositionally biased region" description="Basic and acidic residues" evidence="1">
    <location>
        <begin position="121"/>
        <end position="135"/>
    </location>
</feature>
<comment type="caution">
    <text evidence="3">The sequence shown here is derived from an EMBL/GenBank/DDBJ whole genome shotgun (WGS) entry which is preliminary data.</text>
</comment>